<dbReference type="Gene3D" id="1.10.287.70">
    <property type="match status" value="1"/>
</dbReference>
<feature type="transmembrane region" description="Helical" evidence="10">
    <location>
        <begin position="103"/>
        <end position="123"/>
    </location>
</feature>
<dbReference type="EMBL" id="CATQJL010000316">
    <property type="protein sequence ID" value="CAJ0608120.1"/>
    <property type="molecule type" value="Genomic_DNA"/>
</dbReference>
<evidence type="ECO:0000256" key="1">
    <source>
        <dbReference type="ARBA" id="ARBA00004141"/>
    </source>
</evidence>
<proteinExistence type="inferred from homology"/>
<evidence type="ECO:0000256" key="7">
    <source>
        <dbReference type="ARBA" id="ARBA00023303"/>
    </source>
</evidence>
<feature type="transmembrane region" description="Helical" evidence="10">
    <location>
        <begin position="285"/>
        <end position="306"/>
    </location>
</feature>
<comment type="similarity">
    <text evidence="8">Belongs to the two pore domain potassium channel (TC 1.A.1.8) family.</text>
</comment>
<evidence type="ECO:0000256" key="8">
    <source>
        <dbReference type="RuleBase" id="RU003857"/>
    </source>
</evidence>
<dbReference type="PANTHER" id="PTHR11003">
    <property type="entry name" value="POTASSIUM CHANNEL, SUBFAMILY K"/>
    <property type="match status" value="1"/>
</dbReference>
<keyword evidence="2 8" id="KW-0813">Transport</keyword>
<evidence type="ECO:0000256" key="9">
    <source>
        <dbReference type="SAM" id="MobiDB-lite"/>
    </source>
</evidence>
<feature type="transmembrane region" description="Helical" evidence="10">
    <location>
        <begin position="197"/>
        <end position="216"/>
    </location>
</feature>
<dbReference type="InterPro" id="IPR013099">
    <property type="entry name" value="K_chnl_dom"/>
</dbReference>
<evidence type="ECO:0000259" key="11">
    <source>
        <dbReference type="Pfam" id="PF07885"/>
    </source>
</evidence>
<keyword evidence="3 8" id="KW-0812">Transmembrane</keyword>
<comment type="subcellular location">
    <subcellularLocation>
        <location evidence="1">Membrane</location>
        <topology evidence="1">Multi-pass membrane protein</topology>
    </subcellularLocation>
</comment>
<dbReference type="Proteomes" id="UP001176961">
    <property type="component" value="Unassembled WGS sequence"/>
</dbReference>
<keyword evidence="6 10" id="KW-0472">Membrane</keyword>
<evidence type="ECO:0000256" key="5">
    <source>
        <dbReference type="ARBA" id="ARBA00023065"/>
    </source>
</evidence>
<dbReference type="Pfam" id="PF07885">
    <property type="entry name" value="Ion_trans_2"/>
    <property type="match status" value="2"/>
</dbReference>
<dbReference type="AlphaFoldDB" id="A0AA36MF81"/>
<feature type="transmembrane region" description="Helical" evidence="10">
    <location>
        <begin position="223"/>
        <end position="241"/>
    </location>
</feature>
<gene>
    <name evidence="12" type="ORF">CYNAS_LOCUS20103</name>
</gene>
<evidence type="ECO:0000256" key="4">
    <source>
        <dbReference type="ARBA" id="ARBA00022989"/>
    </source>
</evidence>
<keyword evidence="7 8" id="KW-0407">Ion channel</keyword>
<comment type="caution">
    <text evidence="12">The sequence shown here is derived from an EMBL/GenBank/DDBJ whole genome shotgun (WGS) entry which is preliminary data.</text>
</comment>
<accession>A0AA36MF81</accession>
<organism evidence="12 13">
    <name type="scientific">Cylicocyclus nassatus</name>
    <name type="common">Nematode worm</name>
    <dbReference type="NCBI Taxonomy" id="53992"/>
    <lineage>
        <taxon>Eukaryota</taxon>
        <taxon>Metazoa</taxon>
        <taxon>Ecdysozoa</taxon>
        <taxon>Nematoda</taxon>
        <taxon>Chromadorea</taxon>
        <taxon>Rhabditida</taxon>
        <taxon>Rhabditina</taxon>
        <taxon>Rhabditomorpha</taxon>
        <taxon>Strongyloidea</taxon>
        <taxon>Strongylidae</taxon>
        <taxon>Cylicocyclus</taxon>
    </lineage>
</organism>
<feature type="domain" description="Potassium channel" evidence="11">
    <location>
        <begin position="184"/>
        <end position="251"/>
    </location>
</feature>
<protein>
    <recommendedName>
        <fullName evidence="11">Potassium channel domain-containing protein</fullName>
    </recommendedName>
</protein>
<keyword evidence="5 8" id="KW-0406">Ion transport</keyword>
<evidence type="ECO:0000313" key="13">
    <source>
        <dbReference type="Proteomes" id="UP001176961"/>
    </source>
</evidence>
<feature type="region of interest" description="Disordered" evidence="9">
    <location>
        <begin position="1"/>
        <end position="50"/>
    </location>
</feature>
<dbReference type="FunFam" id="1.10.287.70:FF:000151">
    <property type="entry name" value="TWiK family of potassium channels"/>
    <property type="match status" value="1"/>
</dbReference>
<dbReference type="InterPro" id="IPR003280">
    <property type="entry name" value="2pore_dom_K_chnl"/>
</dbReference>
<dbReference type="GO" id="GO:0005886">
    <property type="term" value="C:plasma membrane"/>
    <property type="evidence" value="ECO:0007669"/>
    <property type="project" value="TreeGrafter"/>
</dbReference>
<sequence length="473" mass="53760">MPKSRRSSDNEEIQMSIPKTTHSVNEKSLTNGTEQSTLHNYEKRRRSESHLHANHGAIATIERQTSKALAQVPLPTPTSTERNFANSFYWLSHLHRKVGLSHIILLLVLAAYTFLGAVVFYYLETPYERTLIAERKVKLNNRLEQLADHIDTLSENETVEELAEQIKAAYVEMLDVEGTYKWSIFYRSSDPENNYKWTYASSFFFAMNVYTTTGYGSIAPETLAGQWFVIIYGFIFVPVTLVVVRDLGQWLLLAITKLYAKVLLRYRRWRGQNSEKKNEIIHLPIIISVLIMIAAILACAEFVYYLDAFSGPPGTGMDWFHTLYFSYMSFTTIGLGDVMPNNATFAPIVSILFFLGLPILKVVNRMTYLTVENGSFGILTVIENRLDNYWSNDRLPAQGGVESGTTGETDKDHENKDEIHPDWVNNITIHSIATFMRSNSDVYGGGFGKVNLRAADVLPQDSQDTVRSRKSNR</sequence>
<dbReference type="GO" id="GO:0015271">
    <property type="term" value="F:outward rectifier potassium channel activity"/>
    <property type="evidence" value="ECO:0007669"/>
    <property type="project" value="TreeGrafter"/>
</dbReference>
<reference evidence="12" key="1">
    <citation type="submission" date="2023-07" db="EMBL/GenBank/DDBJ databases">
        <authorList>
            <consortium name="CYATHOMIX"/>
        </authorList>
    </citation>
    <scope>NUCLEOTIDE SEQUENCE</scope>
    <source>
        <strain evidence="12">N/A</strain>
    </source>
</reference>
<feature type="transmembrane region" description="Helical" evidence="10">
    <location>
        <begin position="345"/>
        <end position="363"/>
    </location>
</feature>
<dbReference type="PRINTS" id="PR01333">
    <property type="entry name" value="2POREKCHANEL"/>
</dbReference>
<feature type="compositionally biased region" description="Polar residues" evidence="9">
    <location>
        <begin position="17"/>
        <end position="39"/>
    </location>
</feature>
<evidence type="ECO:0000313" key="12">
    <source>
        <dbReference type="EMBL" id="CAJ0608120.1"/>
    </source>
</evidence>
<feature type="domain" description="Potassium channel" evidence="11">
    <location>
        <begin position="292"/>
        <end position="360"/>
    </location>
</feature>
<evidence type="ECO:0000256" key="6">
    <source>
        <dbReference type="ARBA" id="ARBA00023136"/>
    </source>
</evidence>
<dbReference type="GO" id="GO:0022841">
    <property type="term" value="F:potassium ion leak channel activity"/>
    <property type="evidence" value="ECO:0007669"/>
    <property type="project" value="TreeGrafter"/>
</dbReference>
<dbReference type="SUPFAM" id="SSF81324">
    <property type="entry name" value="Voltage-gated potassium channels"/>
    <property type="match status" value="2"/>
</dbReference>
<dbReference type="PANTHER" id="PTHR11003:SF269">
    <property type="entry name" value="POTASSIUM CHANNEL DOMAIN-CONTAINING PROTEIN"/>
    <property type="match status" value="1"/>
</dbReference>
<name>A0AA36MF81_CYLNA</name>
<evidence type="ECO:0000256" key="2">
    <source>
        <dbReference type="ARBA" id="ARBA00022448"/>
    </source>
</evidence>
<keyword evidence="13" id="KW-1185">Reference proteome</keyword>
<keyword evidence="4 10" id="KW-1133">Transmembrane helix</keyword>
<evidence type="ECO:0000256" key="3">
    <source>
        <dbReference type="ARBA" id="ARBA00022692"/>
    </source>
</evidence>
<evidence type="ECO:0000256" key="10">
    <source>
        <dbReference type="SAM" id="Phobius"/>
    </source>
</evidence>
<feature type="transmembrane region" description="Helical" evidence="10">
    <location>
        <begin position="247"/>
        <end position="264"/>
    </location>
</feature>
<dbReference type="GO" id="GO:0030322">
    <property type="term" value="P:stabilization of membrane potential"/>
    <property type="evidence" value="ECO:0007669"/>
    <property type="project" value="TreeGrafter"/>
</dbReference>
<feature type="compositionally biased region" description="Basic and acidic residues" evidence="9">
    <location>
        <begin position="408"/>
        <end position="418"/>
    </location>
</feature>
<feature type="region of interest" description="Disordered" evidence="9">
    <location>
        <begin position="397"/>
        <end position="418"/>
    </location>
</feature>